<gene>
    <name evidence="4" type="ORF">Moror_12458</name>
</gene>
<dbReference type="AlphaFoldDB" id="V2YVM0"/>
<evidence type="ECO:0000313" key="4">
    <source>
        <dbReference type="EMBL" id="ESK95729.1"/>
    </source>
</evidence>
<dbReference type="EMBL" id="AWSO01000063">
    <property type="protein sequence ID" value="ESK95729.1"/>
    <property type="molecule type" value="Genomic_DNA"/>
</dbReference>
<accession>V2YVM0</accession>
<dbReference type="InterPro" id="IPR018466">
    <property type="entry name" value="Kre9/Knh1-like_N"/>
</dbReference>
<dbReference type="Proteomes" id="UP000017559">
    <property type="component" value="Unassembled WGS sequence"/>
</dbReference>
<proteinExistence type="predicted"/>
<keyword evidence="5" id="KW-1185">Reference proteome</keyword>
<feature type="signal peptide" evidence="2">
    <location>
        <begin position="1"/>
        <end position="21"/>
    </location>
</feature>
<name>V2YVM0_MONRO</name>
<dbReference type="KEGG" id="mrr:Moror_12458"/>
<dbReference type="STRING" id="1381753.V2YVM0"/>
<feature type="domain" description="Yeast cell wall synthesis Kre9/Knh1-like N-terminal" evidence="3">
    <location>
        <begin position="48"/>
        <end position="130"/>
    </location>
</feature>
<evidence type="ECO:0000313" key="5">
    <source>
        <dbReference type="Proteomes" id="UP000017559"/>
    </source>
</evidence>
<organism evidence="4 5">
    <name type="scientific">Moniliophthora roreri (strain MCA 2997)</name>
    <name type="common">Cocoa frosty pod rot fungus</name>
    <name type="synonym">Crinipellis roreri</name>
    <dbReference type="NCBI Taxonomy" id="1381753"/>
    <lineage>
        <taxon>Eukaryota</taxon>
        <taxon>Fungi</taxon>
        <taxon>Dikarya</taxon>
        <taxon>Basidiomycota</taxon>
        <taxon>Agaricomycotina</taxon>
        <taxon>Agaricomycetes</taxon>
        <taxon>Agaricomycetidae</taxon>
        <taxon>Agaricales</taxon>
        <taxon>Marasmiineae</taxon>
        <taxon>Marasmiaceae</taxon>
        <taxon>Moniliophthora</taxon>
    </lineage>
</organism>
<dbReference type="Pfam" id="PF10342">
    <property type="entry name" value="Kre9_KNH"/>
    <property type="match status" value="1"/>
</dbReference>
<protein>
    <recommendedName>
        <fullName evidence="3">Yeast cell wall synthesis Kre9/Knh1-like N-terminal domain-containing protein</fullName>
    </recommendedName>
</protein>
<sequence length="138" mass="15154">MQFNAIAIFFLLSTIARLVFAIPVPDQSVHRPNKLIVYNPSIKPDSIGSTWVRGSTHTVAWETSDLPEEEKNGTATLLLGRLENGSENLDVYYPLATNVPLSDGQVTIKVPKHCEPKSNYIIALLGDSGNISNMFSII</sequence>
<evidence type="ECO:0000256" key="1">
    <source>
        <dbReference type="ARBA" id="ARBA00022729"/>
    </source>
</evidence>
<evidence type="ECO:0000259" key="3">
    <source>
        <dbReference type="Pfam" id="PF10342"/>
    </source>
</evidence>
<evidence type="ECO:0000256" key="2">
    <source>
        <dbReference type="SAM" id="SignalP"/>
    </source>
</evidence>
<keyword evidence="1 2" id="KW-0732">Signal</keyword>
<feature type="chain" id="PRO_5004713131" description="Yeast cell wall synthesis Kre9/Knh1-like N-terminal domain-containing protein" evidence="2">
    <location>
        <begin position="22"/>
        <end position="138"/>
    </location>
</feature>
<dbReference type="OrthoDB" id="3199367at2759"/>
<dbReference type="HOGENOM" id="CLU_083660_2_0_1"/>
<reference evidence="4 5" key="1">
    <citation type="journal article" date="2014" name="BMC Genomics">
        <title>Genome and secretome analysis of the hemibiotrophic fungal pathogen, Moniliophthora roreri, which causes frosty pod rot disease of cacao: mechanisms of the biotrophic and necrotrophic phases.</title>
        <authorList>
            <person name="Meinhardt L.W."/>
            <person name="Costa G.G.L."/>
            <person name="Thomazella D.P.T."/>
            <person name="Teixeira P.J.P.L."/>
            <person name="Carazzolle M.F."/>
            <person name="Schuster S.C."/>
            <person name="Carlson J.E."/>
            <person name="Guiltinan M.J."/>
            <person name="Mieczkowski P."/>
            <person name="Farmer A."/>
            <person name="Ramaraj T."/>
            <person name="Crozier J."/>
            <person name="Davis R.E."/>
            <person name="Shao J."/>
            <person name="Melnick R.L."/>
            <person name="Pereira G.A.G."/>
            <person name="Bailey B.A."/>
        </authorList>
    </citation>
    <scope>NUCLEOTIDE SEQUENCE [LARGE SCALE GENOMIC DNA]</scope>
    <source>
        <strain evidence="4 5">MCA 2997</strain>
    </source>
</reference>
<comment type="caution">
    <text evidence="4">The sequence shown here is derived from an EMBL/GenBank/DDBJ whole genome shotgun (WGS) entry which is preliminary data.</text>
</comment>